<reference evidence="1" key="1">
    <citation type="submission" date="2023-07" db="EMBL/GenBank/DDBJ databases">
        <authorList>
            <person name="Xia Y."/>
        </authorList>
    </citation>
    <scope>NUCLEOTIDE SEQUENCE</scope>
    <source>
        <strain evidence="1">E</strain>
    </source>
</reference>
<accession>A0AA96END4</accession>
<evidence type="ECO:0000313" key="1">
    <source>
        <dbReference type="EMBL" id="WNL50258.1"/>
    </source>
</evidence>
<organism evidence="1">
    <name type="scientific">Marseillevirus sp</name>
    <dbReference type="NCBI Taxonomy" id="2809551"/>
    <lineage>
        <taxon>Viruses</taxon>
        <taxon>Varidnaviria</taxon>
        <taxon>Bamfordvirae</taxon>
        <taxon>Nucleocytoviricota</taxon>
        <taxon>Megaviricetes</taxon>
        <taxon>Pimascovirales</taxon>
        <taxon>Pimascovirales incertae sedis</taxon>
        <taxon>Marseilleviridae</taxon>
        <taxon>Marseillevirus</taxon>
    </lineage>
</organism>
<name>A0AA96END4_9VIRU</name>
<proteinExistence type="predicted"/>
<dbReference type="EMBL" id="OR343189">
    <property type="protein sequence ID" value="WNL50258.1"/>
    <property type="molecule type" value="Genomic_DNA"/>
</dbReference>
<gene>
    <name evidence="1" type="ORF">MarDSR_219</name>
</gene>
<sequence>MQDPIDDLISRQDFLTGYFQRKKEGESTTIAKIKEMNNQKLSDFADVVFTGEEKILRSVVAHKWNIYNDGLEVRAYIENKKKIILPSEVAQRKAREFFDRPIEQIYESGYFLAVQNYGILDCEKSRRIMGQKYKKVFSSDDPNEWFKNAETFREEVPLEDRQRYEKFMSLSLARLYI</sequence>
<protein>
    <submittedName>
        <fullName evidence="1">Uncharacterized protein</fullName>
    </submittedName>
</protein>